<keyword evidence="7" id="KW-0675">Receptor</keyword>
<dbReference type="SUPFAM" id="SSF81321">
    <property type="entry name" value="Family A G protein-coupled receptor-like"/>
    <property type="match status" value="1"/>
</dbReference>
<accession>A0A813Y0F2</accession>
<keyword evidence="6 9" id="KW-0472">Membrane</keyword>
<evidence type="ECO:0000256" key="9">
    <source>
        <dbReference type="SAM" id="Phobius"/>
    </source>
</evidence>
<comment type="caution">
    <text evidence="11">The sequence shown here is derived from an EMBL/GenBank/DDBJ whole genome shotgun (WGS) entry which is preliminary data.</text>
</comment>
<dbReference type="Gene3D" id="1.20.1070.10">
    <property type="entry name" value="Rhodopsin 7-helix transmembrane proteins"/>
    <property type="match status" value="1"/>
</dbReference>
<dbReference type="GO" id="GO:0042923">
    <property type="term" value="F:neuropeptide binding"/>
    <property type="evidence" value="ECO:0007669"/>
    <property type="project" value="TreeGrafter"/>
</dbReference>
<dbReference type="GO" id="GO:0007218">
    <property type="term" value="P:neuropeptide signaling pathway"/>
    <property type="evidence" value="ECO:0007669"/>
    <property type="project" value="TreeGrafter"/>
</dbReference>
<keyword evidence="2" id="KW-1003">Cell membrane</keyword>
<dbReference type="OrthoDB" id="10014418at2759"/>
<feature type="transmembrane region" description="Helical" evidence="9">
    <location>
        <begin position="52"/>
        <end position="75"/>
    </location>
</feature>
<feature type="transmembrane region" description="Helical" evidence="9">
    <location>
        <begin position="21"/>
        <end position="40"/>
    </location>
</feature>
<dbReference type="PANTHER" id="PTHR24229">
    <property type="entry name" value="NEUROPEPTIDES RECEPTOR"/>
    <property type="match status" value="1"/>
</dbReference>
<evidence type="ECO:0000256" key="7">
    <source>
        <dbReference type="ARBA" id="ARBA00023170"/>
    </source>
</evidence>
<evidence type="ECO:0000256" key="1">
    <source>
        <dbReference type="ARBA" id="ARBA00004651"/>
    </source>
</evidence>
<keyword evidence="5" id="KW-0297">G-protein coupled receptor</keyword>
<sequence length="296" mass="34404">MFRSNQCAYYLKLEAMTDIGFLLALLPTTIISEFLHTSLTGQSNVWCKIQMMFAYGCGLYSLCTISFLAFDHYLFTNHRLSWRQTSTIKLAHRLTYVNLVLALIHGLIFLIYAENGRSGCTIYHPVLIIYLTYFYYPVLLGALPILISSVFSLLAYRNVRRIIRRQLPVVRRRLDHQMTALALARVLSFCIFATPFLACSLWRLNTVYADDDHISWAVVVMISVVAYSLLYFNYSINFFVFLFISSRFRHQVKHFFTKKCWYYLTNLYRFSLTLPATNQVVPEMGQEPVSIVESVS</sequence>
<evidence type="ECO:0000313" key="12">
    <source>
        <dbReference type="Proteomes" id="UP000663832"/>
    </source>
</evidence>
<keyword evidence="3 9" id="KW-0812">Transmembrane</keyword>
<feature type="transmembrane region" description="Helical" evidence="9">
    <location>
        <begin position="216"/>
        <end position="244"/>
    </location>
</feature>
<feature type="transmembrane region" description="Helical" evidence="9">
    <location>
        <begin position="180"/>
        <end position="204"/>
    </location>
</feature>
<keyword evidence="12" id="KW-1185">Reference proteome</keyword>
<dbReference type="EMBL" id="CAJNOM010000037">
    <property type="protein sequence ID" value="CAF0878661.1"/>
    <property type="molecule type" value="Genomic_DNA"/>
</dbReference>
<protein>
    <recommendedName>
        <fullName evidence="10">G-protein coupled receptors family 1 profile domain-containing protein</fullName>
    </recommendedName>
</protein>
<reference evidence="11" key="1">
    <citation type="submission" date="2021-02" db="EMBL/GenBank/DDBJ databases">
        <authorList>
            <person name="Nowell W R."/>
        </authorList>
    </citation>
    <scope>NUCLEOTIDE SEQUENCE</scope>
</reference>
<evidence type="ECO:0000259" key="10">
    <source>
        <dbReference type="PROSITE" id="PS50262"/>
    </source>
</evidence>
<name>A0A813Y0F2_9BILA</name>
<keyword evidence="8" id="KW-0807">Transducer</keyword>
<evidence type="ECO:0000256" key="8">
    <source>
        <dbReference type="ARBA" id="ARBA00023224"/>
    </source>
</evidence>
<dbReference type="GO" id="GO:0043005">
    <property type="term" value="C:neuron projection"/>
    <property type="evidence" value="ECO:0007669"/>
    <property type="project" value="TreeGrafter"/>
</dbReference>
<organism evidence="11 12">
    <name type="scientific">Adineta steineri</name>
    <dbReference type="NCBI Taxonomy" id="433720"/>
    <lineage>
        <taxon>Eukaryota</taxon>
        <taxon>Metazoa</taxon>
        <taxon>Spiralia</taxon>
        <taxon>Gnathifera</taxon>
        <taxon>Rotifera</taxon>
        <taxon>Eurotatoria</taxon>
        <taxon>Bdelloidea</taxon>
        <taxon>Adinetida</taxon>
        <taxon>Adinetidae</taxon>
        <taxon>Adineta</taxon>
    </lineage>
</organism>
<dbReference type="InterPro" id="IPR000276">
    <property type="entry name" value="GPCR_Rhodpsn"/>
</dbReference>
<keyword evidence="4 9" id="KW-1133">Transmembrane helix</keyword>
<dbReference type="InterPro" id="IPR017452">
    <property type="entry name" value="GPCR_Rhodpsn_7TM"/>
</dbReference>
<feature type="transmembrane region" description="Helical" evidence="9">
    <location>
        <begin position="96"/>
        <end position="113"/>
    </location>
</feature>
<dbReference type="AlphaFoldDB" id="A0A813Y0F2"/>
<comment type="subcellular location">
    <subcellularLocation>
        <location evidence="1">Cell membrane</location>
        <topology evidence="1">Multi-pass membrane protein</topology>
    </subcellularLocation>
</comment>
<feature type="transmembrane region" description="Helical" evidence="9">
    <location>
        <begin position="133"/>
        <end position="159"/>
    </location>
</feature>
<dbReference type="PROSITE" id="PS50262">
    <property type="entry name" value="G_PROTEIN_RECEP_F1_2"/>
    <property type="match status" value="1"/>
</dbReference>
<dbReference type="GO" id="GO:0004930">
    <property type="term" value="F:G protein-coupled receptor activity"/>
    <property type="evidence" value="ECO:0007669"/>
    <property type="project" value="UniProtKB-KW"/>
</dbReference>
<evidence type="ECO:0000256" key="2">
    <source>
        <dbReference type="ARBA" id="ARBA00022475"/>
    </source>
</evidence>
<evidence type="ECO:0000256" key="6">
    <source>
        <dbReference type="ARBA" id="ARBA00023136"/>
    </source>
</evidence>
<dbReference type="GO" id="GO:0005886">
    <property type="term" value="C:plasma membrane"/>
    <property type="evidence" value="ECO:0007669"/>
    <property type="project" value="UniProtKB-SubCell"/>
</dbReference>
<evidence type="ECO:0000256" key="4">
    <source>
        <dbReference type="ARBA" id="ARBA00022989"/>
    </source>
</evidence>
<dbReference type="Proteomes" id="UP000663832">
    <property type="component" value="Unassembled WGS sequence"/>
</dbReference>
<evidence type="ECO:0000256" key="5">
    <source>
        <dbReference type="ARBA" id="ARBA00023040"/>
    </source>
</evidence>
<proteinExistence type="predicted"/>
<dbReference type="Pfam" id="PF00001">
    <property type="entry name" value="7tm_1"/>
    <property type="match status" value="1"/>
</dbReference>
<evidence type="ECO:0000313" key="11">
    <source>
        <dbReference type="EMBL" id="CAF0878661.1"/>
    </source>
</evidence>
<gene>
    <name evidence="11" type="ORF">QVE165_LOCUS8290</name>
</gene>
<evidence type="ECO:0000256" key="3">
    <source>
        <dbReference type="ARBA" id="ARBA00022692"/>
    </source>
</evidence>
<feature type="domain" description="G-protein coupled receptors family 1 profile" evidence="10">
    <location>
        <begin position="1"/>
        <end position="241"/>
    </location>
</feature>
<dbReference type="PANTHER" id="PTHR24229:SF40">
    <property type="entry name" value="ALLATOSTATIN C RECEPTOR 1-RELATED"/>
    <property type="match status" value="1"/>
</dbReference>